<evidence type="ECO:0000313" key="2">
    <source>
        <dbReference type="Proteomes" id="UP000284472"/>
    </source>
</evidence>
<reference evidence="1 2" key="1">
    <citation type="submission" date="2018-08" db="EMBL/GenBank/DDBJ databases">
        <title>A genome reference for cultivated species of the human gut microbiota.</title>
        <authorList>
            <person name="Zou Y."/>
            <person name="Xue W."/>
            <person name="Luo G."/>
        </authorList>
    </citation>
    <scope>NUCLEOTIDE SEQUENCE [LARGE SCALE GENOMIC DNA]</scope>
    <source>
        <strain evidence="1 2">AM32-6</strain>
    </source>
</reference>
<evidence type="ECO:0000313" key="1">
    <source>
        <dbReference type="EMBL" id="RHD02856.1"/>
    </source>
</evidence>
<dbReference type="Proteomes" id="UP000284472">
    <property type="component" value="Unassembled WGS sequence"/>
</dbReference>
<dbReference type="AlphaFoldDB" id="A0A414D3B3"/>
<protein>
    <submittedName>
        <fullName evidence="1">Uncharacterized protein</fullName>
    </submittedName>
</protein>
<proteinExistence type="predicted"/>
<dbReference type="EMBL" id="QSIR01000030">
    <property type="protein sequence ID" value="RHD02856.1"/>
    <property type="molecule type" value="Genomic_DNA"/>
</dbReference>
<name>A0A414D3B3_MEDGN</name>
<gene>
    <name evidence="1" type="ORF">DW812_15005</name>
</gene>
<organism evidence="1 2">
    <name type="scientific">Mediterraneibacter gnavus</name>
    <name type="common">Ruminococcus gnavus</name>
    <dbReference type="NCBI Taxonomy" id="33038"/>
    <lineage>
        <taxon>Bacteria</taxon>
        <taxon>Bacillati</taxon>
        <taxon>Bacillota</taxon>
        <taxon>Clostridia</taxon>
        <taxon>Lachnospirales</taxon>
        <taxon>Lachnospiraceae</taxon>
        <taxon>Mediterraneibacter</taxon>
    </lineage>
</organism>
<sequence>MFGFFSKKDFDKAVQKEVDRREAERKKKVSKMWEKWEAENQVDVNWNRENNLKTLYTKAEEYYKNGMYQKSLDTLVAVVSGYTELGKAVGLYVFILYIDVVKACKSYEDVLSAYDMGIEYYKNSVGEYVDKWKEHLEVAKDSYIEDEKLIKRLKEEYGFPLDEPMIIALKRLDSLAVHRFIKIDAVDNYSGFDRVWRAVLNEVDYFEQGDSWNSLNKTTYKGAKNWLKSFAHLCKEEIPEEYIPKEG</sequence>
<dbReference type="RefSeq" id="WP_118044105.1">
    <property type="nucleotide sequence ID" value="NZ_QSIR01000030.1"/>
</dbReference>
<accession>A0A414D3B3</accession>
<comment type="caution">
    <text evidence="1">The sequence shown here is derived from an EMBL/GenBank/DDBJ whole genome shotgun (WGS) entry which is preliminary data.</text>
</comment>